<sequence>MVFTSSDCALGGGVSAPQQPHANAKQTDDAAPDAPRRSLNQIAASVAGAASPASAEAELHSPRWGKDNAGAKLLAAQYTPEKRRFEIISVTTCASLTAINLLCIAFNFSSANAIGVIVSIVLGIFTADFLSGLAHWAADTWGSVELPIVGKAFIRPFREHHIDPTAITRHDVIETNGDNCFVTIPFHIYIALSFWTVSDMAGAGRAAYFANCYLFAMSIFVTLTNQIHKWSHTYKPPGWVQLLQDMHIILPRKHHRIHHVSPHDTYYCITTGWLNYPLEMIDFWVRLEKALCAVTGVPPREDDLKWAKM</sequence>
<keyword evidence="3 7" id="KW-0812">Transmembrane</keyword>
<dbReference type="STRING" id="595528.A0A0D2VRZ7"/>
<feature type="region of interest" description="Disordered" evidence="6">
    <location>
        <begin position="1"/>
        <end position="35"/>
    </location>
</feature>
<dbReference type="AlphaFoldDB" id="A0A0D2VRZ7"/>
<gene>
    <name evidence="9" type="ORF">CAOG_004505</name>
</gene>
<dbReference type="PANTHER" id="PTHR48177:SF1">
    <property type="entry name" value="PLASMANYLETHANOLAMINE DESATURASE 1"/>
    <property type="match status" value="1"/>
</dbReference>
<dbReference type="UniPathway" id="UPA00199"/>
<feature type="transmembrane region" description="Helical" evidence="7">
    <location>
        <begin position="87"/>
        <end position="108"/>
    </location>
</feature>
<feature type="compositionally biased region" description="Polar residues" evidence="6">
    <location>
        <begin position="16"/>
        <end position="25"/>
    </location>
</feature>
<evidence type="ECO:0000256" key="5">
    <source>
        <dbReference type="ARBA" id="ARBA00023136"/>
    </source>
</evidence>
<keyword evidence="5 7" id="KW-0472">Membrane</keyword>
<dbReference type="GO" id="GO:0006631">
    <property type="term" value="P:fatty acid metabolic process"/>
    <property type="evidence" value="ECO:0007669"/>
    <property type="project" value="UniProtKB-UniPathway"/>
</dbReference>
<reference evidence="10" key="1">
    <citation type="submission" date="2011-02" db="EMBL/GenBank/DDBJ databases">
        <title>The Genome Sequence of Capsaspora owczarzaki ATCC 30864.</title>
        <authorList>
            <person name="Russ C."/>
            <person name="Cuomo C."/>
            <person name="Burger G."/>
            <person name="Gray M.W."/>
            <person name="Holland P.W.H."/>
            <person name="King N."/>
            <person name="Lang F.B.F."/>
            <person name="Roger A.J."/>
            <person name="Ruiz-Trillo I."/>
            <person name="Young S.K."/>
            <person name="Zeng Q."/>
            <person name="Gargeya S."/>
            <person name="Alvarado L."/>
            <person name="Berlin A."/>
            <person name="Chapman S.B."/>
            <person name="Chen Z."/>
            <person name="Freedman E."/>
            <person name="Gellesch M."/>
            <person name="Goldberg J."/>
            <person name="Griggs A."/>
            <person name="Gujja S."/>
            <person name="Heilman E."/>
            <person name="Heiman D."/>
            <person name="Howarth C."/>
            <person name="Mehta T."/>
            <person name="Neiman D."/>
            <person name="Pearson M."/>
            <person name="Roberts A."/>
            <person name="Saif S."/>
            <person name="Shea T."/>
            <person name="Shenoy N."/>
            <person name="Sisk P."/>
            <person name="Stolte C."/>
            <person name="Sykes S."/>
            <person name="White J."/>
            <person name="Yandava C."/>
            <person name="Haas B."/>
            <person name="Nusbaum C."/>
            <person name="Birren B."/>
        </authorList>
    </citation>
    <scope>NUCLEOTIDE SEQUENCE</scope>
    <source>
        <strain evidence="10">ATCC 30864</strain>
    </source>
</reference>
<dbReference type="InParanoid" id="A0A0D2VRZ7"/>
<dbReference type="InterPro" id="IPR019547">
    <property type="entry name" value="Lipid_desat"/>
</dbReference>
<dbReference type="GO" id="GO:0016020">
    <property type="term" value="C:membrane"/>
    <property type="evidence" value="ECO:0007669"/>
    <property type="project" value="UniProtKB-SubCell"/>
</dbReference>
<dbReference type="OMA" id="KFVWTCY"/>
<evidence type="ECO:0000256" key="3">
    <source>
        <dbReference type="ARBA" id="ARBA00022692"/>
    </source>
</evidence>
<organism evidence="9 10">
    <name type="scientific">Capsaspora owczarzaki (strain ATCC 30864)</name>
    <dbReference type="NCBI Taxonomy" id="595528"/>
    <lineage>
        <taxon>Eukaryota</taxon>
        <taxon>Filasterea</taxon>
        <taxon>Capsaspora</taxon>
    </lineage>
</organism>
<dbReference type="PANTHER" id="PTHR48177">
    <property type="entry name" value="TRANSMEMBRANE PROTEIN 189"/>
    <property type="match status" value="1"/>
</dbReference>
<proteinExistence type="inferred from homology"/>
<dbReference type="Pfam" id="PF10520">
    <property type="entry name" value="Lipid_desat"/>
    <property type="match status" value="1"/>
</dbReference>
<dbReference type="PhylomeDB" id="A0A0D2VRZ7"/>
<evidence type="ECO:0000256" key="6">
    <source>
        <dbReference type="SAM" id="MobiDB-lite"/>
    </source>
</evidence>
<comment type="similarity">
    <text evidence="2">Belongs to the fatty acid desaturase CarF family.</text>
</comment>
<dbReference type="GO" id="GO:0016491">
    <property type="term" value="F:oxidoreductase activity"/>
    <property type="evidence" value="ECO:0007669"/>
    <property type="project" value="TreeGrafter"/>
</dbReference>
<feature type="transmembrane region" description="Helical" evidence="7">
    <location>
        <begin position="114"/>
        <end position="138"/>
    </location>
</feature>
<dbReference type="EMBL" id="KE346365">
    <property type="protein sequence ID" value="KJE93757.1"/>
    <property type="molecule type" value="Genomic_DNA"/>
</dbReference>
<keyword evidence="4 7" id="KW-1133">Transmembrane helix</keyword>
<evidence type="ECO:0000256" key="1">
    <source>
        <dbReference type="ARBA" id="ARBA00004141"/>
    </source>
</evidence>
<protein>
    <submittedName>
        <fullName evidence="9">Ubiquitin-conjugating enzyme</fullName>
    </submittedName>
</protein>
<dbReference type="RefSeq" id="XP_004348333.1">
    <property type="nucleotide sequence ID" value="XM_004348283.2"/>
</dbReference>
<evidence type="ECO:0000256" key="4">
    <source>
        <dbReference type="ARBA" id="ARBA00022989"/>
    </source>
</evidence>
<feature type="domain" description="Lipid desaturase" evidence="8">
    <location>
        <begin position="124"/>
        <end position="302"/>
    </location>
</feature>
<evidence type="ECO:0000313" key="9">
    <source>
        <dbReference type="EMBL" id="KJE93757.1"/>
    </source>
</evidence>
<evidence type="ECO:0000256" key="7">
    <source>
        <dbReference type="SAM" id="Phobius"/>
    </source>
</evidence>
<dbReference type="InterPro" id="IPR052601">
    <property type="entry name" value="Plasmalogen_desaturase"/>
</dbReference>
<evidence type="ECO:0000259" key="8">
    <source>
        <dbReference type="Pfam" id="PF10520"/>
    </source>
</evidence>
<dbReference type="OrthoDB" id="5103at2759"/>
<accession>A0A0D2VRZ7</accession>
<name>A0A0D2VRZ7_CAPO3</name>
<dbReference type="Proteomes" id="UP000008743">
    <property type="component" value="Unassembled WGS sequence"/>
</dbReference>
<evidence type="ECO:0000313" key="10">
    <source>
        <dbReference type="Proteomes" id="UP000008743"/>
    </source>
</evidence>
<keyword evidence="10" id="KW-1185">Reference proteome</keyword>
<comment type="subcellular location">
    <subcellularLocation>
        <location evidence="1">Membrane</location>
        <topology evidence="1">Multi-pass membrane protein</topology>
    </subcellularLocation>
</comment>
<dbReference type="eggNOG" id="KOG3011">
    <property type="taxonomic scope" value="Eukaryota"/>
</dbReference>
<evidence type="ECO:0000256" key="2">
    <source>
        <dbReference type="ARBA" id="ARBA00007620"/>
    </source>
</evidence>